<comment type="caution">
    <text evidence="6">The sequence shown here is derived from an EMBL/GenBank/DDBJ whole genome shotgun (WGS) entry which is preliminary data.</text>
</comment>
<dbReference type="InterPro" id="IPR043504">
    <property type="entry name" value="Peptidase_S1_PA_chymotrypsin"/>
</dbReference>
<dbReference type="RefSeq" id="WP_221196186.1">
    <property type="nucleotide sequence ID" value="NZ_JACHVX010000002.1"/>
</dbReference>
<dbReference type="EC" id="3.4.21.-" evidence="6"/>
<dbReference type="EMBL" id="JACHVX010000002">
    <property type="protein sequence ID" value="MBB2922464.1"/>
    <property type="molecule type" value="Genomic_DNA"/>
</dbReference>
<feature type="compositionally biased region" description="Acidic residues" evidence="4">
    <location>
        <begin position="609"/>
        <end position="619"/>
    </location>
</feature>
<feature type="region of interest" description="Disordered" evidence="4">
    <location>
        <begin position="1"/>
        <end position="226"/>
    </location>
</feature>
<dbReference type="Gene3D" id="2.30.42.10">
    <property type="match status" value="1"/>
</dbReference>
<dbReference type="InterPro" id="IPR001940">
    <property type="entry name" value="Peptidase_S1C"/>
</dbReference>
<reference evidence="6 7" key="1">
    <citation type="submission" date="2020-08" db="EMBL/GenBank/DDBJ databases">
        <title>The Agave Microbiome: Exploring the role of microbial communities in plant adaptations to desert environments.</title>
        <authorList>
            <person name="Partida-Martinez L.P."/>
        </authorList>
    </citation>
    <scope>NUCLEOTIDE SEQUENCE [LARGE SCALE GENOMIC DNA]</scope>
    <source>
        <strain evidence="6 7">RAS26</strain>
    </source>
</reference>
<dbReference type="InterPro" id="IPR009003">
    <property type="entry name" value="Peptidase_S1_PA"/>
</dbReference>
<feature type="region of interest" description="Disordered" evidence="4">
    <location>
        <begin position="257"/>
        <end position="285"/>
    </location>
</feature>
<dbReference type="PRINTS" id="PR00834">
    <property type="entry name" value="PROTEASES2C"/>
</dbReference>
<dbReference type="InterPro" id="IPR001478">
    <property type="entry name" value="PDZ"/>
</dbReference>
<protein>
    <submittedName>
        <fullName evidence="6">Putative serine protease PepD</fullName>
        <ecNumber evidence="6">3.4.21.-</ecNumber>
    </submittedName>
</protein>
<dbReference type="GO" id="GO:0004252">
    <property type="term" value="F:serine-type endopeptidase activity"/>
    <property type="evidence" value="ECO:0007669"/>
    <property type="project" value="InterPro"/>
</dbReference>
<gene>
    <name evidence="6" type="ORF">FHR80_001376</name>
</gene>
<feature type="compositionally biased region" description="Gly residues" evidence="4">
    <location>
        <begin position="121"/>
        <end position="137"/>
    </location>
</feature>
<evidence type="ECO:0000313" key="7">
    <source>
        <dbReference type="Proteomes" id="UP000518206"/>
    </source>
</evidence>
<evidence type="ECO:0000256" key="3">
    <source>
        <dbReference type="ARBA" id="ARBA00022801"/>
    </source>
</evidence>
<evidence type="ECO:0000256" key="1">
    <source>
        <dbReference type="ARBA" id="ARBA00010541"/>
    </source>
</evidence>
<name>A0A7W4YAV9_9CELL</name>
<dbReference type="SUPFAM" id="SSF50156">
    <property type="entry name" value="PDZ domain-like"/>
    <property type="match status" value="1"/>
</dbReference>
<feature type="compositionally biased region" description="Gly residues" evidence="4">
    <location>
        <begin position="198"/>
        <end position="217"/>
    </location>
</feature>
<keyword evidence="2 6" id="KW-0645">Protease</keyword>
<evidence type="ECO:0000256" key="4">
    <source>
        <dbReference type="SAM" id="MobiDB-lite"/>
    </source>
</evidence>
<dbReference type="PANTHER" id="PTHR43343">
    <property type="entry name" value="PEPTIDASE S12"/>
    <property type="match status" value="1"/>
</dbReference>
<dbReference type="Pfam" id="PF13365">
    <property type="entry name" value="Trypsin_2"/>
    <property type="match status" value="1"/>
</dbReference>
<dbReference type="InterPro" id="IPR036034">
    <property type="entry name" value="PDZ_sf"/>
</dbReference>
<dbReference type="Proteomes" id="UP000518206">
    <property type="component" value="Unassembled WGS sequence"/>
</dbReference>
<sequence>MSSSTPDVPGAPSPEDRPTPVQGEQRPTPTTDTHGDAHPQVAVTQPIARPEPGPHEAPTQPLPATPPHAETQPLPAAALRAETQPLPAAAPARPEPQPHPVTQALPAAAAPQHTQPVGTGHVPGAGQPGAGQPGAGNPGAAQPGAGHAGAAQPGIGHPAGPGPAQGQAPHRTNPFLPPHPAAPADLRAAHEAQHGVPGQPGGPGQHGGPAGFGGPAGPHGPVATRERGRPFWLPVAGAAVAAALVATLTTIGVSDALDDDDASTPASLTSIGQAQNAEVPVEGSDAEDPDWEAVIAAVQKSVVAIEVSTQQGGSQGSGVIIDDDGNVVTNNHVVAGAGEGQVRVTLSDGRIFAASIVGTDPTTDLAVIRLDDAPDDLTPAALGDSDDVTVGEAVLAVGNPLGLANTATTGIVSALDRPVSTSEEGGSDTVVTNAIQIDAAVNPGNSGGPLFDAQGRVIGITSSIATLSSQSGSIGLGFAIPVNLAKQIAAQLVEDGTAEHAFLGVSLSDGTATADGVTRRGAVVQEVTSGSPAAEADLAAEDVIVAIDGRPVAGAESLTAYVRERAAGEEATLTVVRGDEAREVEVTLAAREETTTSQGQGQQPQLPENSEDMTPEELWEWFQQQQQQGQGGGQGNG</sequence>
<keyword evidence="3 6" id="KW-0378">Hydrolase</keyword>
<accession>A0A7W4YAV9</accession>
<feature type="compositionally biased region" description="Low complexity" evidence="4">
    <location>
        <begin position="138"/>
        <end position="170"/>
    </location>
</feature>
<feature type="compositionally biased region" description="Low complexity" evidence="4">
    <location>
        <begin position="598"/>
        <end position="607"/>
    </location>
</feature>
<feature type="compositionally biased region" description="Polar residues" evidence="4">
    <location>
        <begin position="264"/>
        <end position="276"/>
    </location>
</feature>
<evidence type="ECO:0000313" key="6">
    <source>
        <dbReference type="EMBL" id="MBB2922464.1"/>
    </source>
</evidence>
<dbReference type="Pfam" id="PF13180">
    <property type="entry name" value="PDZ_2"/>
    <property type="match status" value="1"/>
</dbReference>
<organism evidence="6 7">
    <name type="scientific">Cellulomonas cellasea</name>
    <dbReference type="NCBI Taxonomy" id="43670"/>
    <lineage>
        <taxon>Bacteria</taxon>
        <taxon>Bacillati</taxon>
        <taxon>Actinomycetota</taxon>
        <taxon>Actinomycetes</taxon>
        <taxon>Micrococcales</taxon>
        <taxon>Cellulomonadaceae</taxon>
        <taxon>Cellulomonas</taxon>
    </lineage>
</organism>
<comment type="similarity">
    <text evidence="1">Belongs to the peptidase S1C family.</text>
</comment>
<dbReference type="SUPFAM" id="SSF50494">
    <property type="entry name" value="Trypsin-like serine proteases"/>
    <property type="match status" value="1"/>
</dbReference>
<dbReference type="PROSITE" id="PS50106">
    <property type="entry name" value="PDZ"/>
    <property type="match status" value="1"/>
</dbReference>
<dbReference type="AlphaFoldDB" id="A0A7W4YAV9"/>
<dbReference type="PANTHER" id="PTHR43343:SF3">
    <property type="entry name" value="PROTEASE DO-LIKE 8, CHLOROPLASTIC"/>
    <property type="match status" value="1"/>
</dbReference>
<dbReference type="GO" id="GO:0006508">
    <property type="term" value="P:proteolysis"/>
    <property type="evidence" value="ECO:0007669"/>
    <property type="project" value="UniProtKB-KW"/>
</dbReference>
<evidence type="ECO:0000256" key="2">
    <source>
        <dbReference type="ARBA" id="ARBA00022670"/>
    </source>
</evidence>
<evidence type="ECO:0000259" key="5">
    <source>
        <dbReference type="PROSITE" id="PS50106"/>
    </source>
</evidence>
<dbReference type="InterPro" id="IPR051201">
    <property type="entry name" value="Chloro_Bact_Ser_Proteases"/>
</dbReference>
<reference evidence="6 7" key="2">
    <citation type="submission" date="2020-08" db="EMBL/GenBank/DDBJ databases">
        <authorList>
            <person name="Partida-Martinez L."/>
            <person name="Huntemann M."/>
            <person name="Clum A."/>
            <person name="Wang J."/>
            <person name="Palaniappan K."/>
            <person name="Ritter S."/>
            <person name="Chen I.-M."/>
            <person name="Stamatis D."/>
            <person name="Reddy T."/>
            <person name="O'Malley R."/>
            <person name="Daum C."/>
            <person name="Shapiro N."/>
            <person name="Ivanova N."/>
            <person name="Kyrpides N."/>
            <person name="Woyke T."/>
        </authorList>
    </citation>
    <scope>NUCLEOTIDE SEQUENCE [LARGE SCALE GENOMIC DNA]</scope>
    <source>
        <strain evidence="6 7">RAS26</strain>
    </source>
</reference>
<proteinExistence type="inferred from homology"/>
<feature type="domain" description="PDZ" evidence="5">
    <location>
        <begin position="489"/>
        <end position="579"/>
    </location>
</feature>
<dbReference type="Gene3D" id="2.40.10.10">
    <property type="entry name" value="Trypsin-like serine proteases"/>
    <property type="match status" value="2"/>
</dbReference>
<feature type="region of interest" description="Disordered" evidence="4">
    <location>
        <begin position="590"/>
        <end position="637"/>
    </location>
</feature>
<dbReference type="SMART" id="SM00228">
    <property type="entry name" value="PDZ"/>
    <property type="match status" value="1"/>
</dbReference>